<dbReference type="PANTHER" id="PTHR40396">
    <property type="entry name" value="ATPASE-LIKE PROTEIN"/>
    <property type="match status" value="1"/>
</dbReference>
<dbReference type="AlphaFoldDB" id="W7YBX4"/>
<evidence type="ECO:0000313" key="2">
    <source>
        <dbReference type="EMBL" id="GAF05947.1"/>
    </source>
</evidence>
<dbReference type="GO" id="GO:0005524">
    <property type="term" value="F:ATP binding"/>
    <property type="evidence" value="ECO:0007669"/>
    <property type="project" value="InterPro"/>
</dbReference>
<dbReference type="Gene3D" id="3.40.50.300">
    <property type="entry name" value="P-loop containing nucleotide triphosphate hydrolases"/>
    <property type="match status" value="1"/>
</dbReference>
<sequence length="421" mass="48606">MILEIRLSNFFSIKDEVVIDMKAASLKSKNVKELSDNVFSFDNEEVLKTIAIYGANASGKSNIIKAIRFCCAMILNSTNHNGNIKFNYRKFKFGNCENKPSNFFINFVVNDIEYEYSFSVMQDKIVTESLHYYPKGRIKKIFTRDERKGKTKKDKYNFGTDIKRPLDVAESTSDKTLYLSRASQMDRDIAKDLFMYFNNTFILGYLGHNERQIDDLFKAYKPHLLKALQIADSDIVNITVKKIKAQGKALNVSFTGTELKDARMEDTMREQLQIKTFHKADPSISFDLFTEESAGTKKLFIVMLSILDIIANNKVLLVDEIGDSLHTDIIEYIFNLFRASGKAQLICTTHNTRFLSLKKFRKDQFYFVNKKEDASTDLYSLYDYSDFRDTMDLEKAYLQGRFDAVPFVNDSIKNLKQLIDG</sequence>
<organism evidence="2 3">
    <name type="scientific">Saccharicrinis fermentans DSM 9555 = JCM 21142</name>
    <dbReference type="NCBI Taxonomy" id="869213"/>
    <lineage>
        <taxon>Bacteria</taxon>
        <taxon>Pseudomonadati</taxon>
        <taxon>Bacteroidota</taxon>
        <taxon>Bacteroidia</taxon>
        <taxon>Marinilabiliales</taxon>
        <taxon>Marinilabiliaceae</taxon>
        <taxon>Saccharicrinis</taxon>
    </lineage>
</organism>
<dbReference type="Proteomes" id="UP000019402">
    <property type="component" value="Unassembled WGS sequence"/>
</dbReference>
<dbReference type="GO" id="GO:0016887">
    <property type="term" value="F:ATP hydrolysis activity"/>
    <property type="evidence" value="ECO:0007669"/>
    <property type="project" value="InterPro"/>
</dbReference>
<gene>
    <name evidence="2" type="ORF">JCM21142_134712</name>
</gene>
<dbReference type="Pfam" id="PF13304">
    <property type="entry name" value="AAA_21"/>
    <property type="match status" value="1"/>
</dbReference>
<proteinExistence type="predicted"/>
<dbReference type="EMBL" id="BAMD01000169">
    <property type="protein sequence ID" value="GAF05947.1"/>
    <property type="molecule type" value="Genomic_DNA"/>
</dbReference>
<dbReference type="InterPro" id="IPR003959">
    <property type="entry name" value="ATPase_AAA_core"/>
</dbReference>
<keyword evidence="3" id="KW-1185">Reference proteome</keyword>
<evidence type="ECO:0000259" key="1">
    <source>
        <dbReference type="Pfam" id="PF13304"/>
    </source>
</evidence>
<dbReference type="OrthoDB" id="9809324at2"/>
<dbReference type="STRING" id="869213.GCA_000517085_02666"/>
<dbReference type="InterPro" id="IPR027417">
    <property type="entry name" value="P-loop_NTPase"/>
</dbReference>
<dbReference type="PANTHER" id="PTHR40396:SF1">
    <property type="entry name" value="ATPASE AAA-TYPE CORE DOMAIN-CONTAINING PROTEIN"/>
    <property type="match status" value="1"/>
</dbReference>
<dbReference type="RefSeq" id="WP_027472212.1">
    <property type="nucleotide sequence ID" value="NZ_BAMD01000169.1"/>
</dbReference>
<dbReference type="eggNOG" id="COG1106">
    <property type="taxonomic scope" value="Bacteria"/>
</dbReference>
<reference evidence="2 3" key="1">
    <citation type="journal article" date="2014" name="Genome Announc.">
        <title>Draft Genome Sequence of Cytophaga fermentans JCM 21142T, a Facultative Anaerobe Isolated from Marine Mud.</title>
        <authorList>
            <person name="Starns D."/>
            <person name="Oshima K."/>
            <person name="Suda W."/>
            <person name="Iino T."/>
            <person name="Yuki M."/>
            <person name="Inoue J."/>
            <person name="Kitamura K."/>
            <person name="Iida T."/>
            <person name="Darby A."/>
            <person name="Hattori M."/>
            <person name="Ohkuma M."/>
        </authorList>
    </citation>
    <scope>NUCLEOTIDE SEQUENCE [LARGE SCALE GENOMIC DNA]</scope>
    <source>
        <strain evidence="2 3">JCM 21142</strain>
    </source>
</reference>
<comment type="caution">
    <text evidence="2">The sequence shown here is derived from an EMBL/GenBank/DDBJ whole genome shotgun (WGS) entry which is preliminary data.</text>
</comment>
<feature type="domain" description="ATPase AAA-type core" evidence="1">
    <location>
        <begin position="51"/>
        <end position="355"/>
    </location>
</feature>
<evidence type="ECO:0000313" key="3">
    <source>
        <dbReference type="Proteomes" id="UP000019402"/>
    </source>
</evidence>
<dbReference type="SUPFAM" id="SSF52540">
    <property type="entry name" value="P-loop containing nucleoside triphosphate hydrolases"/>
    <property type="match status" value="1"/>
</dbReference>
<accession>W7YBX4</accession>
<name>W7YBX4_9BACT</name>
<protein>
    <submittedName>
        <fullName evidence="2">Putative ATPase</fullName>
    </submittedName>
</protein>